<dbReference type="InterPro" id="IPR014710">
    <property type="entry name" value="RmlC-like_jellyroll"/>
</dbReference>
<dbReference type="Proteomes" id="UP000028870">
    <property type="component" value="Unassembled WGS sequence"/>
</dbReference>
<dbReference type="RefSeq" id="WP_206666821.1">
    <property type="nucleotide sequence ID" value="NZ_CCBB010000002.1"/>
</dbReference>
<dbReference type="PANTHER" id="PTHR31238">
    <property type="entry name" value="GERMIN-LIKE PROTEIN SUBFAMILY 3 MEMBER 3"/>
    <property type="match status" value="1"/>
</dbReference>
<evidence type="ECO:0000259" key="2">
    <source>
        <dbReference type="SMART" id="SM00835"/>
    </source>
</evidence>
<feature type="domain" description="Cupin type-1" evidence="2">
    <location>
        <begin position="66"/>
        <end position="213"/>
    </location>
</feature>
<comment type="caution">
    <text evidence="3">The sequence shown here is derived from an EMBL/GenBank/DDBJ whole genome shotgun (WGS) entry which is preliminary data.</text>
</comment>
<evidence type="ECO:0000313" key="3">
    <source>
        <dbReference type="EMBL" id="CDO08880.1"/>
    </source>
</evidence>
<organism evidence="3 4">
    <name type="scientific">Mycolicibacterium cosmeticum</name>
    <dbReference type="NCBI Taxonomy" id="258533"/>
    <lineage>
        <taxon>Bacteria</taxon>
        <taxon>Bacillati</taxon>
        <taxon>Actinomycetota</taxon>
        <taxon>Actinomycetes</taxon>
        <taxon>Mycobacteriales</taxon>
        <taxon>Mycobacteriaceae</taxon>
        <taxon>Mycolicibacterium</taxon>
    </lineage>
</organism>
<proteinExistence type="predicted"/>
<protein>
    <submittedName>
        <fullName evidence="3">Oxalate decarboxylase</fullName>
    </submittedName>
</protein>
<feature type="region of interest" description="Disordered" evidence="1">
    <location>
        <begin position="1"/>
        <end position="62"/>
    </location>
</feature>
<gene>
    <name evidence="3" type="ORF">BN977_03700</name>
</gene>
<dbReference type="GO" id="GO:0030145">
    <property type="term" value="F:manganese ion binding"/>
    <property type="evidence" value="ECO:0007669"/>
    <property type="project" value="InterPro"/>
</dbReference>
<dbReference type="InterPro" id="IPR019780">
    <property type="entry name" value="Germin_Mn-BS"/>
</dbReference>
<name>W9BL19_MYCCO</name>
<dbReference type="SUPFAM" id="SSF51182">
    <property type="entry name" value="RmlC-like cupins"/>
    <property type="match status" value="1"/>
</dbReference>
<dbReference type="InterPro" id="IPR006045">
    <property type="entry name" value="Cupin_1"/>
</dbReference>
<keyword evidence="4" id="KW-1185">Reference proteome</keyword>
<dbReference type="AlphaFoldDB" id="W9BL19"/>
<evidence type="ECO:0000256" key="1">
    <source>
        <dbReference type="SAM" id="MobiDB-lite"/>
    </source>
</evidence>
<dbReference type="CDD" id="cd20306">
    <property type="entry name" value="cupin_OxDC-like"/>
    <property type="match status" value="1"/>
</dbReference>
<dbReference type="Gene3D" id="2.60.120.10">
    <property type="entry name" value="Jelly Rolls"/>
    <property type="match status" value="1"/>
</dbReference>
<dbReference type="STRING" id="258533.BN977_03700"/>
<reference evidence="3" key="2">
    <citation type="submission" date="2014-03" db="EMBL/GenBank/DDBJ databases">
        <authorList>
            <person name="Urmite Genomes"/>
        </authorList>
    </citation>
    <scope>NUCLEOTIDE SEQUENCE</scope>
    <source>
        <strain evidence="3">DSM 44829</strain>
    </source>
</reference>
<accession>W9BL19</accession>
<dbReference type="InterPro" id="IPR011051">
    <property type="entry name" value="RmlC_Cupin_sf"/>
</dbReference>
<dbReference type="Pfam" id="PF00190">
    <property type="entry name" value="Cupin_1"/>
    <property type="match status" value="1"/>
</dbReference>
<evidence type="ECO:0000313" key="4">
    <source>
        <dbReference type="Proteomes" id="UP000028870"/>
    </source>
</evidence>
<dbReference type="PROSITE" id="PS00725">
    <property type="entry name" value="GERMIN"/>
    <property type="match status" value="1"/>
</dbReference>
<dbReference type="eggNOG" id="COG2140">
    <property type="taxonomic scope" value="Bacteria"/>
</dbReference>
<dbReference type="SMART" id="SM00835">
    <property type="entry name" value="Cupin_1"/>
    <property type="match status" value="1"/>
</dbReference>
<dbReference type="EMBL" id="CCBB010000002">
    <property type="protein sequence ID" value="CDO08880.1"/>
    <property type="molecule type" value="Genomic_DNA"/>
</dbReference>
<reference evidence="3" key="1">
    <citation type="submission" date="2014-03" db="EMBL/GenBank/DDBJ databases">
        <title>Draft Genome Sequence of Mycobacterium cosmeticum DSM 44829.</title>
        <authorList>
            <person name="Croce O."/>
            <person name="Robert C."/>
            <person name="Raoult D."/>
            <person name="Drancourt M."/>
        </authorList>
    </citation>
    <scope>NUCLEOTIDE SEQUENCE [LARGE SCALE GENOMIC DNA]</scope>
    <source>
        <strain evidence="3">DSM 44829</strain>
    </source>
</reference>
<sequence length="234" mass="24906">MSDTPPHGLEPTSDARNVATPTVSEAGFPPPPAIPIKPGIGSPWLGLPAAGSKPEPGLDPDHPHVFHLQSAPGNFMPGGSLQGAHAENFPILRGQKAATYLIHLAPGGIREPHWHPSAWEVNFVIAGTTRWSFVGPDSTQDRFTVGAGDLVFAPQGHFHYFENVSDTEDLYVLVVFNAETTEPQDDVPLAQSISSVPADVLGAVFGVDPSVFAQLPVIKHRKPVVQKPGFGDSR</sequence>